<protein>
    <recommendedName>
        <fullName evidence="4">Amino acid transporter</fullName>
    </recommendedName>
</protein>
<dbReference type="EMBL" id="CP016172">
    <property type="protein sequence ID" value="ANN80449.1"/>
    <property type="molecule type" value="Genomic_DNA"/>
</dbReference>
<keyword evidence="1" id="KW-0812">Transmembrane</keyword>
<organism evidence="2 3">
    <name type="scientific">Bordetella flabilis</name>
    <dbReference type="NCBI Taxonomy" id="463014"/>
    <lineage>
        <taxon>Bacteria</taxon>
        <taxon>Pseudomonadati</taxon>
        <taxon>Pseudomonadota</taxon>
        <taxon>Betaproteobacteria</taxon>
        <taxon>Burkholderiales</taxon>
        <taxon>Alcaligenaceae</taxon>
        <taxon>Bordetella</taxon>
    </lineage>
</organism>
<feature type="transmembrane region" description="Helical" evidence="1">
    <location>
        <begin position="6"/>
        <end position="23"/>
    </location>
</feature>
<dbReference type="KEGG" id="bfz:BAU07_12620"/>
<keyword evidence="1" id="KW-1133">Transmembrane helix</keyword>
<evidence type="ECO:0008006" key="4">
    <source>
        <dbReference type="Google" id="ProtNLM"/>
    </source>
</evidence>
<accession>A0A193GMB8</accession>
<sequence length="86" mass="9670">MEIIELLQWPAMVASLAAAWLVASTQKHRRKTGFWVFLLSNLLWIAWGWHDEAYALIALQLGLAVMNIRGVLKTRPSTQADPNAKA</sequence>
<dbReference type="OrthoDB" id="8549575at2"/>
<name>A0A193GMB8_9BORD</name>
<reference evidence="2 3" key="1">
    <citation type="submission" date="2016-06" db="EMBL/GenBank/DDBJ databases">
        <title>Complete genome sequences of Bordetella bronchialis and Bordetella flabilis.</title>
        <authorList>
            <person name="LiPuma J.J."/>
            <person name="Spilker T."/>
        </authorList>
    </citation>
    <scope>NUCLEOTIDE SEQUENCE [LARGE SCALE GENOMIC DNA]</scope>
    <source>
        <strain evidence="2 3">AU10664</strain>
    </source>
</reference>
<feature type="transmembrane region" description="Helical" evidence="1">
    <location>
        <begin position="32"/>
        <end position="47"/>
    </location>
</feature>
<evidence type="ECO:0000313" key="2">
    <source>
        <dbReference type="EMBL" id="ANN80449.1"/>
    </source>
</evidence>
<evidence type="ECO:0000256" key="1">
    <source>
        <dbReference type="SAM" id="Phobius"/>
    </source>
</evidence>
<gene>
    <name evidence="2" type="ORF">BAU07_12620</name>
</gene>
<dbReference type="AlphaFoldDB" id="A0A193GMB8"/>
<proteinExistence type="predicted"/>
<feature type="transmembrane region" description="Helical" evidence="1">
    <location>
        <begin position="53"/>
        <end position="72"/>
    </location>
</feature>
<dbReference type="Proteomes" id="UP000091926">
    <property type="component" value="Chromosome"/>
</dbReference>
<evidence type="ECO:0000313" key="3">
    <source>
        <dbReference type="Proteomes" id="UP000091926"/>
    </source>
</evidence>
<keyword evidence="3" id="KW-1185">Reference proteome</keyword>
<keyword evidence="1" id="KW-0472">Membrane</keyword>